<dbReference type="GeneID" id="94193600"/>
<feature type="transmembrane region" description="Helical" evidence="1">
    <location>
        <begin position="50"/>
        <end position="69"/>
    </location>
</feature>
<organism evidence="2 3">
    <name type="scientific">Babesia caballi</name>
    <dbReference type="NCBI Taxonomy" id="5871"/>
    <lineage>
        <taxon>Eukaryota</taxon>
        <taxon>Sar</taxon>
        <taxon>Alveolata</taxon>
        <taxon>Apicomplexa</taxon>
        <taxon>Aconoidasida</taxon>
        <taxon>Piroplasmida</taxon>
        <taxon>Babesiidae</taxon>
        <taxon>Babesia</taxon>
    </lineage>
</organism>
<dbReference type="AlphaFoldDB" id="A0AAV4LQP6"/>
<protein>
    <submittedName>
        <fullName evidence="2">Isoprenylcysteine carboxylmethyltransferase family protein</fullName>
    </submittedName>
</protein>
<gene>
    <name evidence="2" type="ORF">BcabD6B2_15540</name>
</gene>
<name>A0AAV4LQP6_BABCB</name>
<feature type="transmembrane region" description="Helical" evidence="1">
    <location>
        <begin position="18"/>
        <end position="38"/>
    </location>
</feature>
<dbReference type="EMBL" id="BPLF01000001">
    <property type="protein sequence ID" value="GIX62119.1"/>
    <property type="molecule type" value="Genomic_DNA"/>
</dbReference>
<evidence type="ECO:0000313" key="2">
    <source>
        <dbReference type="EMBL" id="GIX62119.1"/>
    </source>
</evidence>
<dbReference type="RefSeq" id="XP_067714188.1">
    <property type="nucleotide sequence ID" value="XM_067858087.1"/>
</dbReference>
<keyword evidence="3" id="KW-1185">Reference proteome</keyword>
<keyword evidence="1" id="KW-0472">Membrane</keyword>
<dbReference type="Proteomes" id="UP001497744">
    <property type="component" value="Unassembled WGS sequence"/>
</dbReference>
<evidence type="ECO:0000256" key="1">
    <source>
        <dbReference type="SAM" id="Phobius"/>
    </source>
</evidence>
<feature type="transmembrane region" description="Helical" evidence="1">
    <location>
        <begin position="144"/>
        <end position="162"/>
    </location>
</feature>
<keyword evidence="1" id="KW-0812">Transmembrane</keyword>
<reference evidence="2 3" key="1">
    <citation type="submission" date="2021-06" db="EMBL/GenBank/DDBJ databases">
        <title>Genome sequence of Babesia caballi.</title>
        <authorList>
            <person name="Yamagishi J."/>
            <person name="Kidaka T."/>
            <person name="Ochi A."/>
        </authorList>
    </citation>
    <scope>NUCLEOTIDE SEQUENCE [LARGE SCALE GENOMIC DNA]</scope>
    <source>
        <strain evidence="2">USDA-D6B2</strain>
    </source>
</reference>
<sequence>MVDVRPELLDLHSEFKCGVFGVCCLLTLLAFCYVLYRLAVAPCRMPWSELSVVLLSCTQLLFGIFFYFGSQHPFLQIVNKAIKVVQAEIVSWSCLKLVLTNKKQRRRMVGGMLNLVSCGIVATLGYGLFTVYDDTIYLNAKIGIIMSSMWCLMSMTVIYVAYKIRKSIQTTQLTPADELEERDGTVGGSERGGSDLVGCYSKTKYQHLLLLVVVEAVTAMVSADALCVLC</sequence>
<accession>A0AAV4LQP6</accession>
<comment type="caution">
    <text evidence="2">The sequence shown here is derived from an EMBL/GenBank/DDBJ whole genome shotgun (WGS) entry which is preliminary data.</text>
</comment>
<feature type="transmembrane region" description="Helical" evidence="1">
    <location>
        <begin position="111"/>
        <end position="132"/>
    </location>
</feature>
<keyword evidence="1" id="KW-1133">Transmembrane helix</keyword>
<proteinExistence type="predicted"/>
<evidence type="ECO:0000313" key="3">
    <source>
        <dbReference type="Proteomes" id="UP001497744"/>
    </source>
</evidence>